<evidence type="ECO:0000313" key="3">
    <source>
        <dbReference type="Proteomes" id="UP001325680"/>
    </source>
</evidence>
<dbReference type="InterPro" id="IPR012938">
    <property type="entry name" value="Glc/Sorbosone_DH"/>
</dbReference>
<keyword evidence="3" id="KW-1185">Reference proteome</keyword>
<gene>
    <name evidence="2" type="ORF">U0035_13135</name>
</gene>
<name>A0ABZ0W3E1_9BACT</name>
<protein>
    <submittedName>
        <fullName evidence="2">PQQ-dependent sugar dehydrogenase</fullName>
    </submittedName>
</protein>
<sequence length="537" mass="58178">MTQRALNTRLSFWAYFLFTLQAFSQTPDIGYQAVISGNGLAAPIDIVNAGDGTNRLFVVQRSGTIRVYDDNLAYIQDFLTVSDVGTAGEGGLLSLAFHPDYATNGFLFVYYTRPDFSLEVARYTVNSGNGNGANPASKQIVINIPHPGEDNHNGGKILFGPDGYLYLATGDGGGGGDPSNNAQNGNSLLGKMLRINVNTLPYTLPPDNPYVADANVRDEIWALGLRNPFRWSFDRANGDMWIADVGQGAQEEINYVPGPNTGSVNYGWRCYEGSLPYNTSGCLPQSSYVSPIYTYGRDNTTGGQSVTGGFVYRGSEFSSLTGYYIFADFLSGNQWVITPDRTQMLQLPDAGFPTGIVAFGEAENGTLYAASLSGNAIYKVLDNAALPVTFGTIKATRRKANLYINWTTEAENNNSHFDIEGSVDGKTFAAIKTVETKAIDGYSSSTINYELTIGRDNLGMMLGISLLAVLTFGGFRSAKKREQASLIVLAILIIVSACNKSDVAKDPEDETLFIRIAQVDKDGAKRYSQTVQVVNEK</sequence>
<organism evidence="2 3">
    <name type="scientific">Niabella yanshanensis</name>
    <dbReference type="NCBI Taxonomy" id="577386"/>
    <lineage>
        <taxon>Bacteria</taxon>
        <taxon>Pseudomonadati</taxon>
        <taxon>Bacteroidota</taxon>
        <taxon>Chitinophagia</taxon>
        <taxon>Chitinophagales</taxon>
        <taxon>Chitinophagaceae</taxon>
        <taxon>Niabella</taxon>
    </lineage>
</organism>
<dbReference type="InterPro" id="IPR011041">
    <property type="entry name" value="Quinoprot_gluc/sorb_DH_b-prop"/>
</dbReference>
<dbReference type="Gene3D" id="2.120.10.30">
    <property type="entry name" value="TolB, C-terminal domain"/>
    <property type="match status" value="1"/>
</dbReference>
<dbReference type="EMBL" id="CP139960">
    <property type="protein sequence ID" value="WQD36611.1"/>
    <property type="molecule type" value="Genomic_DNA"/>
</dbReference>
<reference evidence="2 3" key="1">
    <citation type="submission" date="2023-12" db="EMBL/GenBank/DDBJ databases">
        <title>Genome sequencing and assembly of bacterial species from a model synthetic community.</title>
        <authorList>
            <person name="Hogle S.L."/>
        </authorList>
    </citation>
    <scope>NUCLEOTIDE SEQUENCE [LARGE SCALE GENOMIC DNA]</scope>
    <source>
        <strain evidence="2 3">HAMBI_3031</strain>
    </source>
</reference>
<accession>A0ABZ0W3E1</accession>
<proteinExistence type="predicted"/>
<evidence type="ECO:0000313" key="2">
    <source>
        <dbReference type="EMBL" id="WQD36611.1"/>
    </source>
</evidence>
<feature type="domain" description="Glucose/Sorbosone dehydrogenase" evidence="1">
    <location>
        <begin position="41"/>
        <end position="330"/>
    </location>
</feature>
<dbReference type="InterPro" id="IPR011042">
    <property type="entry name" value="6-blade_b-propeller_TolB-like"/>
</dbReference>
<evidence type="ECO:0000259" key="1">
    <source>
        <dbReference type="Pfam" id="PF07995"/>
    </source>
</evidence>
<dbReference type="Proteomes" id="UP001325680">
    <property type="component" value="Chromosome"/>
</dbReference>
<dbReference type="PANTHER" id="PTHR19328:SF75">
    <property type="entry name" value="ALDOSE SUGAR DEHYDROGENASE YLII"/>
    <property type="match status" value="1"/>
</dbReference>
<dbReference type="SUPFAM" id="SSF50952">
    <property type="entry name" value="Soluble quinoprotein glucose dehydrogenase"/>
    <property type="match status" value="1"/>
</dbReference>
<dbReference type="Pfam" id="PF07995">
    <property type="entry name" value="GSDH"/>
    <property type="match status" value="1"/>
</dbReference>
<dbReference type="PANTHER" id="PTHR19328">
    <property type="entry name" value="HEDGEHOG-INTERACTING PROTEIN"/>
    <property type="match status" value="1"/>
</dbReference>
<dbReference type="RefSeq" id="WP_114790230.1">
    <property type="nucleotide sequence ID" value="NZ_CP139960.1"/>
</dbReference>